<gene>
    <name evidence="10" type="ORF">ACA1_077880</name>
</gene>
<evidence type="ECO:0000313" key="10">
    <source>
        <dbReference type="EMBL" id="ELR14557.1"/>
    </source>
</evidence>
<keyword evidence="5" id="KW-0255">Endonuclease</keyword>
<protein>
    <submittedName>
        <fullName evidence="10">Reverse transcriptase</fullName>
    </submittedName>
</protein>
<keyword evidence="2" id="KW-0808">Transferase</keyword>
<keyword evidence="11" id="KW-1185">Reference proteome</keyword>
<keyword evidence="4" id="KW-0540">Nuclease</keyword>
<dbReference type="GeneID" id="14915166"/>
<evidence type="ECO:0000259" key="9">
    <source>
        <dbReference type="Pfam" id="PF17919"/>
    </source>
</evidence>
<reference evidence="10 11" key="1">
    <citation type="journal article" date="2013" name="Genome Biol.">
        <title>Genome of Acanthamoeba castellanii highlights extensive lateral gene transfer and early evolution of tyrosine kinase signaling.</title>
        <authorList>
            <person name="Clarke M."/>
            <person name="Lohan A.J."/>
            <person name="Liu B."/>
            <person name="Lagkouvardos I."/>
            <person name="Roy S."/>
            <person name="Zafar N."/>
            <person name="Bertelli C."/>
            <person name="Schilde C."/>
            <person name="Kianianmomeni A."/>
            <person name="Burglin T.R."/>
            <person name="Frech C."/>
            <person name="Turcotte B."/>
            <person name="Kopec K.O."/>
            <person name="Synnott J.M."/>
            <person name="Choo C."/>
            <person name="Paponov I."/>
            <person name="Finkler A."/>
            <person name="Soon Heng Tan C."/>
            <person name="Hutchins A.P."/>
            <person name="Weinmeier T."/>
            <person name="Rattei T."/>
            <person name="Chu J.S."/>
            <person name="Gimenez G."/>
            <person name="Irimia M."/>
            <person name="Rigden D.J."/>
            <person name="Fitzpatrick D.A."/>
            <person name="Lorenzo-Morales J."/>
            <person name="Bateman A."/>
            <person name="Chiu C.H."/>
            <person name="Tang P."/>
            <person name="Hegemann P."/>
            <person name="Fromm H."/>
            <person name="Raoult D."/>
            <person name="Greub G."/>
            <person name="Miranda-Saavedra D."/>
            <person name="Chen N."/>
            <person name="Nash P."/>
            <person name="Ginger M.L."/>
            <person name="Horn M."/>
            <person name="Schaap P."/>
            <person name="Caler L."/>
            <person name="Loftus B."/>
        </authorList>
    </citation>
    <scope>NUCLEOTIDE SEQUENCE [LARGE SCALE GENOMIC DNA]</scope>
    <source>
        <strain evidence="10 11">Neff</strain>
    </source>
</reference>
<dbReference type="InterPro" id="IPR000477">
    <property type="entry name" value="RT_dom"/>
</dbReference>
<dbReference type="GO" id="GO:0004519">
    <property type="term" value="F:endonuclease activity"/>
    <property type="evidence" value="ECO:0007669"/>
    <property type="project" value="UniProtKB-KW"/>
</dbReference>
<dbReference type="Gene3D" id="3.30.70.270">
    <property type="match status" value="2"/>
</dbReference>
<dbReference type="Proteomes" id="UP000011083">
    <property type="component" value="Unassembled WGS sequence"/>
</dbReference>
<dbReference type="PANTHER" id="PTHR33064:SF37">
    <property type="entry name" value="RIBONUCLEASE H"/>
    <property type="match status" value="1"/>
</dbReference>
<keyword evidence="6" id="KW-0378">Hydrolase</keyword>
<evidence type="ECO:0000256" key="5">
    <source>
        <dbReference type="ARBA" id="ARBA00022759"/>
    </source>
</evidence>
<feature type="domain" description="Reverse transcriptase" evidence="8">
    <location>
        <begin position="4"/>
        <end position="120"/>
    </location>
</feature>
<dbReference type="GO" id="GO:0008233">
    <property type="term" value="F:peptidase activity"/>
    <property type="evidence" value="ECO:0007669"/>
    <property type="project" value="UniProtKB-KW"/>
</dbReference>
<dbReference type="GO" id="GO:0006508">
    <property type="term" value="P:proteolysis"/>
    <property type="evidence" value="ECO:0007669"/>
    <property type="project" value="UniProtKB-KW"/>
</dbReference>
<feature type="domain" description="Reverse transcriptase/retrotransposon-derived protein RNase H-like" evidence="9">
    <location>
        <begin position="187"/>
        <end position="286"/>
    </location>
</feature>
<dbReference type="SUPFAM" id="SSF56672">
    <property type="entry name" value="DNA/RNA polymerases"/>
    <property type="match status" value="1"/>
</dbReference>
<dbReference type="InterPro" id="IPR041577">
    <property type="entry name" value="RT_RNaseH_2"/>
</dbReference>
<dbReference type="InterPro" id="IPR043502">
    <property type="entry name" value="DNA/RNA_pol_sf"/>
</dbReference>
<evidence type="ECO:0000256" key="3">
    <source>
        <dbReference type="ARBA" id="ARBA00022695"/>
    </source>
</evidence>
<dbReference type="KEGG" id="acan:ACA1_077880"/>
<evidence type="ECO:0000256" key="4">
    <source>
        <dbReference type="ARBA" id="ARBA00022722"/>
    </source>
</evidence>
<evidence type="ECO:0000313" key="11">
    <source>
        <dbReference type="Proteomes" id="UP000011083"/>
    </source>
</evidence>
<evidence type="ECO:0000259" key="8">
    <source>
        <dbReference type="Pfam" id="PF00078"/>
    </source>
</evidence>
<dbReference type="PANTHER" id="PTHR33064">
    <property type="entry name" value="POL PROTEIN"/>
    <property type="match status" value="1"/>
</dbReference>
<evidence type="ECO:0000256" key="2">
    <source>
        <dbReference type="ARBA" id="ARBA00022679"/>
    </source>
</evidence>
<dbReference type="Pfam" id="PF00078">
    <property type="entry name" value="RVT_1"/>
    <property type="match status" value="1"/>
</dbReference>
<dbReference type="STRING" id="1257118.L8GNK2"/>
<evidence type="ECO:0000256" key="6">
    <source>
        <dbReference type="ARBA" id="ARBA00022801"/>
    </source>
</evidence>
<dbReference type="OrthoDB" id="8057740at2759"/>
<dbReference type="EMBL" id="KB008051">
    <property type="protein sequence ID" value="ELR14557.1"/>
    <property type="molecule type" value="Genomic_DNA"/>
</dbReference>
<dbReference type="Pfam" id="PF17919">
    <property type="entry name" value="RT_RNaseH_2"/>
    <property type="match status" value="1"/>
</dbReference>
<keyword evidence="3" id="KW-0548">Nucleotidyltransferase</keyword>
<keyword evidence="1" id="KW-0645">Protease</keyword>
<dbReference type="CDD" id="cd01647">
    <property type="entry name" value="RT_LTR"/>
    <property type="match status" value="1"/>
</dbReference>
<dbReference type="InterPro" id="IPR043128">
    <property type="entry name" value="Rev_trsase/Diguanyl_cyclase"/>
</dbReference>
<keyword evidence="7 10" id="KW-0695">RNA-directed DNA polymerase</keyword>
<dbReference type="VEuPathDB" id="AmoebaDB:ACA1_077880"/>
<proteinExistence type="predicted"/>
<accession>L8GNK2</accession>
<name>L8GNK2_ACACF</name>
<evidence type="ECO:0000256" key="7">
    <source>
        <dbReference type="ARBA" id="ARBA00022918"/>
    </source>
</evidence>
<dbReference type="InterPro" id="IPR051320">
    <property type="entry name" value="Viral_Replic_Matur_Polypro"/>
</dbReference>
<organism evidence="10 11">
    <name type="scientific">Acanthamoeba castellanii (strain ATCC 30010 / Neff)</name>
    <dbReference type="NCBI Taxonomy" id="1257118"/>
    <lineage>
        <taxon>Eukaryota</taxon>
        <taxon>Amoebozoa</taxon>
        <taxon>Discosea</taxon>
        <taxon>Longamoebia</taxon>
        <taxon>Centramoebida</taxon>
        <taxon>Acanthamoebidae</taxon>
        <taxon>Acanthamoeba</taxon>
    </lineage>
</organism>
<dbReference type="GO" id="GO:0003964">
    <property type="term" value="F:RNA-directed DNA polymerase activity"/>
    <property type="evidence" value="ECO:0007669"/>
    <property type="project" value="UniProtKB-KW"/>
</dbReference>
<sequence length="291" mass="34020">MGGSIYRSSMDLILGYWQVALHKEDKEKTAFSMGSGLYKFNVMPFGLTNTLALFQRNMEALLSGLTWLCCLIYIDNIIIYSQTFEEHLVHLQSIFNHLWQGWMYLKLSKCVFFCQELLFLRHLLMKEGLKPDPTKVTTIQDTWPPWLVQEVHCFLGLANYYQWFIKGFTEIAKPLHWLMGKHVAFQWEQAHQEAFKTLKQRLTNAPIIIQPRQDQPYTLHMDASAHTISAVLTQPDDKGHKCIIAYGSQTLKDAKHHYSPTHHECLAVFKWVKAYQHYLHSHHFTVVTHVD</sequence>
<dbReference type="OMA" id="CAGRETT"/>
<dbReference type="FunFam" id="3.30.70.270:FF:000020">
    <property type="entry name" value="Transposon Tf2-6 polyprotein-like Protein"/>
    <property type="match status" value="1"/>
</dbReference>
<dbReference type="AlphaFoldDB" id="L8GNK2"/>
<evidence type="ECO:0000256" key="1">
    <source>
        <dbReference type="ARBA" id="ARBA00022670"/>
    </source>
</evidence>
<dbReference type="RefSeq" id="XP_004336570.1">
    <property type="nucleotide sequence ID" value="XM_004336522.1"/>
</dbReference>
<dbReference type="FunFam" id="3.10.10.10:FF:000007">
    <property type="entry name" value="Retrovirus-related Pol polyprotein from transposon 17.6-like Protein"/>
    <property type="match status" value="1"/>
</dbReference>